<evidence type="ECO:0000313" key="1">
    <source>
        <dbReference type="EMBL" id="KAH3855675.1"/>
    </source>
</evidence>
<dbReference type="EMBL" id="JAIWYP010000003">
    <property type="protein sequence ID" value="KAH3855675.1"/>
    <property type="molecule type" value="Genomic_DNA"/>
</dbReference>
<evidence type="ECO:0000313" key="2">
    <source>
        <dbReference type="Proteomes" id="UP000828390"/>
    </source>
</evidence>
<gene>
    <name evidence="1" type="ORF">DPMN_098245</name>
</gene>
<organism evidence="1 2">
    <name type="scientific">Dreissena polymorpha</name>
    <name type="common">Zebra mussel</name>
    <name type="synonym">Mytilus polymorpha</name>
    <dbReference type="NCBI Taxonomy" id="45954"/>
    <lineage>
        <taxon>Eukaryota</taxon>
        <taxon>Metazoa</taxon>
        <taxon>Spiralia</taxon>
        <taxon>Lophotrochozoa</taxon>
        <taxon>Mollusca</taxon>
        <taxon>Bivalvia</taxon>
        <taxon>Autobranchia</taxon>
        <taxon>Heteroconchia</taxon>
        <taxon>Euheterodonta</taxon>
        <taxon>Imparidentia</taxon>
        <taxon>Neoheterodontei</taxon>
        <taxon>Myida</taxon>
        <taxon>Dreissenoidea</taxon>
        <taxon>Dreissenidae</taxon>
        <taxon>Dreissena</taxon>
    </lineage>
</organism>
<sequence length="79" mass="8597">MSQADGLPLHAVLVSVSNNGQVTSQSAQQLFLAHNPICFDCRLDANNTKDGTCKKEVNTGKLNKLQSVVQILYILVHDC</sequence>
<accession>A0A9D4R736</accession>
<name>A0A9D4R736_DREPO</name>
<comment type="caution">
    <text evidence="1">The sequence shown here is derived from an EMBL/GenBank/DDBJ whole genome shotgun (WGS) entry which is preliminary data.</text>
</comment>
<proteinExistence type="predicted"/>
<protein>
    <submittedName>
        <fullName evidence="1">Uncharacterized protein</fullName>
    </submittedName>
</protein>
<keyword evidence="2" id="KW-1185">Reference proteome</keyword>
<reference evidence="1" key="2">
    <citation type="submission" date="2020-11" db="EMBL/GenBank/DDBJ databases">
        <authorList>
            <person name="McCartney M.A."/>
            <person name="Auch B."/>
            <person name="Kono T."/>
            <person name="Mallez S."/>
            <person name="Becker A."/>
            <person name="Gohl D.M."/>
            <person name="Silverstein K.A.T."/>
            <person name="Koren S."/>
            <person name="Bechman K.B."/>
            <person name="Herman A."/>
            <person name="Abrahante J.E."/>
            <person name="Garbe J."/>
        </authorList>
    </citation>
    <scope>NUCLEOTIDE SEQUENCE</scope>
    <source>
        <strain evidence="1">Duluth1</strain>
        <tissue evidence="1">Whole animal</tissue>
    </source>
</reference>
<reference evidence="1" key="1">
    <citation type="journal article" date="2019" name="bioRxiv">
        <title>The Genome of the Zebra Mussel, Dreissena polymorpha: A Resource for Invasive Species Research.</title>
        <authorList>
            <person name="McCartney M.A."/>
            <person name="Auch B."/>
            <person name="Kono T."/>
            <person name="Mallez S."/>
            <person name="Zhang Y."/>
            <person name="Obille A."/>
            <person name="Becker A."/>
            <person name="Abrahante J.E."/>
            <person name="Garbe J."/>
            <person name="Badalamenti J.P."/>
            <person name="Herman A."/>
            <person name="Mangelson H."/>
            <person name="Liachko I."/>
            <person name="Sullivan S."/>
            <person name="Sone E.D."/>
            <person name="Koren S."/>
            <person name="Silverstein K.A.T."/>
            <person name="Beckman K.B."/>
            <person name="Gohl D.M."/>
        </authorList>
    </citation>
    <scope>NUCLEOTIDE SEQUENCE</scope>
    <source>
        <strain evidence="1">Duluth1</strain>
        <tissue evidence="1">Whole animal</tissue>
    </source>
</reference>
<dbReference type="Proteomes" id="UP000828390">
    <property type="component" value="Unassembled WGS sequence"/>
</dbReference>
<dbReference type="AlphaFoldDB" id="A0A9D4R736"/>